<accession>A0A8S5UP43</accession>
<organism evidence="1">
    <name type="scientific">Podoviridae sp. ctG4L18</name>
    <dbReference type="NCBI Taxonomy" id="2825234"/>
    <lineage>
        <taxon>Viruses</taxon>
        <taxon>Duplodnaviria</taxon>
        <taxon>Heunggongvirae</taxon>
        <taxon>Uroviricota</taxon>
        <taxon>Caudoviricetes</taxon>
    </lineage>
</organism>
<evidence type="ECO:0000313" key="1">
    <source>
        <dbReference type="EMBL" id="DAF96203.1"/>
    </source>
</evidence>
<name>A0A8S5UP43_9CAUD</name>
<sequence length="42" mass="4805">MQLNTDAHEATERSIGTQMFKLAFSNLFDNLKYGLNKADWQG</sequence>
<reference evidence="1" key="1">
    <citation type="journal article" date="2021" name="Proc. Natl. Acad. Sci. U.S.A.">
        <title>A Catalog of Tens of Thousands of Viruses from Human Metagenomes Reveals Hidden Associations with Chronic Diseases.</title>
        <authorList>
            <person name="Tisza M.J."/>
            <person name="Buck C.B."/>
        </authorList>
    </citation>
    <scope>NUCLEOTIDE SEQUENCE</scope>
    <source>
        <strain evidence="1">CtG4L18</strain>
    </source>
</reference>
<protein>
    <submittedName>
        <fullName evidence="1">Uncharacterized protein</fullName>
    </submittedName>
</protein>
<dbReference type="EMBL" id="BK016114">
    <property type="protein sequence ID" value="DAF96203.1"/>
    <property type="molecule type" value="Genomic_DNA"/>
</dbReference>
<proteinExistence type="predicted"/>